<name>A0AA38K8R8_9AGAR</name>
<dbReference type="InterPro" id="IPR032675">
    <property type="entry name" value="LRR_dom_sf"/>
</dbReference>
<comment type="caution">
    <text evidence="2">The sequence shown here is derived from an EMBL/GenBank/DDBJ whole genome shotgun (WGS) entry which is preliminary data.</text>
</comment>
<dbReference type="Gene3D" id="3.80.10.10">
    <property type="entry name" value="Ribonuclease Inhibitor"/>
    <property type="match status" value="1"/>
</dbReference>
<dbReference type="Proteomes" id="UP001163798">
    <property type="component" value="Unassembled WGS sequence"/>
</dbReference>
<gene>
    <name evidence="2" type="ORF">GGU10DRAFT_363270</name>
</gene>
<keyword evidence="3" id="KW-1185">Reference proteome</keyword>
<protein>
    <recommendedName>
        <fullName evidence="4">F-box domain-containing protein</fullName>
    </recommendedName>
</protein>
<evidence type="ECO:0000256" key="1">
    <source>
        <dbReference type="SAM" id="SignalP"/>
    </source>
</evidence>
<dbReference type="EMBL" id="MU793464">
    <property type="protein sequence ID" value="KAJ3782619.1"/>
    <property type="molecule type" value="Genomic_DNA"/>
</dbReference>
<feature type="chain" id="PRO_5041460850" description="F-box domain-containing protein" evidence="1">
    <location>
        <begin position="23"/>
        <end position="441"/>
    </location>
</feature>
<evidence type="ECO:0000313" key="3">
    <source>
        <dbReference type="Proteomes" id="UP001163798"/>
    </source>
</evidence>
<reference evidence="2" key="1">
    <citation type="submission" date="2022-08" db="EMBL/GenBank/DDBJ databases">
        <authorList>
            <consortium name="DOE Joint Genome Institute"/>
            <person name="Min B."/>
            <person name="Riley R."/>
            <person name="Sierra-Patev S."/>
            <person name="Naranjo-Ortiz M."/>
            <person name="Looney B."/>
            <person name="Konkel Z."/>
            <person name="Slot J.C."/>
            <person name="Sakamoto Y."/>
            <person name="Steenwyk J.L."/>
            <person name="Rokas A."/>
            <person name="Carro J."/>
            <person name="Camarero S."/>
            <person name="Ferreira P."/>
            <person name="Molpeceres G."/>
            <person name="Ruiz-Duenas F.J."/>
            <person name="Serrano A."/>
            <person name="Henrissat B."/>
            <person name="Drula E."/>
            <person name="Hughes K.W."/>
            <person name="Mata J.L."/>
            <person name="Ishikawa N.K."/>
            <person name="Vargas-Isla R."/>
            <person name="Ushijima S."/>
            <person name="Smith C.A."/>
            <person name="Ahrendt S."/>
            <person name="Andreopoulos W."/>
            <person name="He G."/>
            <person name="Labutti K."/>
            <person name="Lipzen A."/>
            <person name="Ng V."/>
            <person name="Sandor L."/>
            <person name="Barry K."/>
            <person name="Martinez A.T."/>
            <person name="Xiao Y."/>
            <person name="Gibbons J.G."/>
            <person name="Terashima K."/>
            <person name="Hibbett D.S."/>
            <person name="Grigoriev I.V."/>
        </authorList>
    </citation>
    <scope>NUCLEOTIDE SEQUENCE</scope>
    <source>
        <strain evidence="2">TFB10291</strain>
    </source>
</reference>
<organism evidence="2 3">
    <name type="scientific">Lentinula aff. detonsa</name>
    <dbReference type="NCBI Taxonomy" id="2804958"/>
    <lineage>
        <taxon>Eukaryota</taxon>
        <taxon>Fungi</taxon>
        <taxon>Dikarya</taxon>
        <taxon>Basidiomycota</taxon>
        <taxon>Agaricomycotina</taxon>
        <taxon>Agaricomycetes</taxon>
        <taxon>Agaricomycetidae</taxon>
        <taxon>Agaricales</taxon>
        <taxon>Marasmiineae</taxon>
        <taxon>Omphalotaceae</taxon>
        <taxon>Lentinula</taxon>
    </lineage>
</organism>
<sequence>MACMADLPAELLASIFLLAVFACDGVPALRNAPWNVCQTCRLWRSITLNDGRLWAHLQLYKVDGLCYGDEDGQQILIGPDGGLRLLRIWLNRSHNAFLHYFVNDLTSYSRRALHLLLDHQERWKDMGFNLAGLNYWQRIRLTTLPVAESLLVEIDSMESQDTYDDVRNTPHEFEVPFSTSSFVGVKVKGPLFTFPQSAVKVTDAVAPHLTELGLRFNETLTSYNLRLFTMPLLQQCPVLQHLKIDFIPNDEQILDEITTILTLPHLRSLQFFTKYNSFTSFLRHIDAPCLESLDVETRSIYVDGAQRRVVNDVLHVIRKTASTLSNLRFIHDTKLNFYHELFPLIQGTVTQLDVPHAHQVLEYITAVSGLGNLAVFPNLQVLIVTVDGSTTEECIHGLNQLMAALTGHSRLRFVATTMLPEYERDEVLGQLCREGRLRRSN</sequence>
<feature type="signal peptide" evidence="1">
    <location>
        <begin position="1"/>
        <end position="22"/>
    </location>
</feature>
<proteinExistence type="predicted"/>
<dbReference type="AlphaFoldDB" id="A0AA38K8R8"/>
<dbReference type="SUPFAM" id="SSF52047">
    <property type="entry name" value="RNI-like"/>
    <property type="match status" value="1"/>
</dbReference>
<evidence type="ECO:0000313" key="2">
    <source>
        <dbReference type="EMBL" id="KAJ3782619.1"/>
    </source>
</evidence>
<accession>A0AA38K8R8</accession>
<evidence type="ECO:0008006" key="4">
    <source>
        <dbReference type="Google" id="ProtNLM"/>
    </source>
</evidence>
<keyword evidence="1" id="KW-0732">Signal</keyword>